<gene>
    <name evidence="3" type="primary">LOC123097404</name>
</gene>
<dbReference type="Gramene" id="TraesCLE_scaffold_047898_01G000100.1">
    <property type="protein sequence ID" value="TraesCLE_scaffold_047898_01G000100.1"/>
    <property type="gene ID" value="TraesCLE_scaffold_047898_01G000100"/>
</dbReference>
<feature type="domain" description="XS" evidence="2">
    <location>
        <begin position="326"/>
        <end position="453"/>
    </location>
</feature>
<dbReference type="Gramene" id="TraesWEE_scaffold_006912_01G000100.1">
    <property type="protein sequence ID" value="TraesWEE_scaffold_006912_01G000100.1"/>
    <property type="gene ID" value="TraesWEE_scaffold_006912_01G000100"/>
</dbReference>
<feature type="region of interest" description="Disordered" evidence="1">
    <location>
        <begin position="134"/>
        <end position="217"/>
    </location>
</feature>
<dbReference type="Gramene" id="TraesLDM4B03G02293440.1">
    <property type="protein sequence ID" value="TraesLDM4B03G02293440.1"/>
    <property type="gene ID" value="TraesLDM4B03G02293440"/>
</dbReference>
<dbReference type="InterPro" id="IPR005380">
    <property type="entry name" value="XS_domain"/>
</dbReference>
<reference evidence="3" key="1">
    <citation type="submission" date="2018-08" db="EMBL/GenBank/DDBJ databases">
        <authorList>
            <person name="Rossello M."/>
        </authorList>
    </citation>
    <scope>NUCLEOTIDE SEQUENCE [LARGE SCALE GENOMIC DNA]</scope>
    <source>
        <strain evidence="3">cv. Chinese Spring</strain>
    </source>
</reference>
<feature type="compositionally biased region" description="Pro residues" evidence="1">
    <location>
        <begin position="55"/>
        <end position="71"/>
    </location>
</feature>
<dbReference type="Proteomes" id="UP000019116">
    <property type="component" value="Chromosome 4B"/>
</dbReference>
<dbReference type="Gramene" id="TraesJUL4B03G02308170.1">
    <property type="protein sequence ID" value="TraesJUL4B03G02308170.1"/>
    <property type="gene ID" value="TraesJUL4B03G02308170"/>
</dbReference>
<organism evidence="3">
    <name type="scientific">Triticum aestivum</name>
    <name type="common">Wheat</name>
    <dbReference type="NCBI Taxonomy" id="4565"/>
    <lineage>
        <taxon>Eukaryota</taxon>
        <taxon>Viridiplantae</taxon>
        <taxon>Streptophyta</taxon>
        <taxon>Embryophyta</taxon>
        <taxon>Tracheophyta</taxon>
        <taxon>Spermatophyta</taxon>
        <taxon>Magnoliopsida</taxon>
        <taxon>Liliopsida</taxon>
        <taxon>Poales</taxon>
        <taxon>Poaceae</taxon>
        <taxon>BOP clade</taxon>
        <taxon>Pooideae</taxon>
        <taxon>Triticodae</taxon>
        <taxon>Triticeae</taxon>
        <taxon>Triticinae</taxon>
        <taxon>Triticum</taxon>
    </lineage>
</organism>
<dbReference type="SMR" id="A0A3B6IQQ6"/>
<dbReference type="Gramene" id="TraesCS4B02G165300.1">
    <property type="protein sequence ID" value="TraesCS4B02G165300.1"/>
    <property type="gene ID" value="TraesCS4B02G165300"/>
</dbReference>
<dbReference type="OMA" id="RREWSHA"/>
<feature type="compositionally biased region" description="Pro residues" evidence="1">
    <location>
        <begin position="134"/>
        <end position="156"/>
    </location>
</feature>
<dbReference type="Gene3D" id="3.30.70.2890">
    <property type="entry name" value="XS domain"/>
    <property type="match status" value="1"/>
</dbReference>
<protein>
    <recommendedName>
        <fullName evidence="2">XS domain-containing protein</fullName>
    </recommendedName>
</protein>
<dbReference type="AlphaFoldDB" id="A0A3B6IQQ6"/>
<evidence type="ECO:0000256" key="1">
    <source>
        <dbReference type="SAM" id="MobiDB-lite"/>
    </source>
</evidence>
<dbReference type="GO" id="GO:0031047">
    <property type="term" value="P:regulatory ncRNA-mediated gene silencing"/>
    <property type="evidence" value="ECO:0007669"/>
    <property type="project" value="InterPro"/>
</dbReference>
<dbReference type="PANTHER" id="PTHR46619:SF1">
    <property type="entry name" value="XS DOMAIN CONTAINING PROTEIN EXPRESSED"/>
    <property type="match status" value="1"/>
</dbReference>
<dbReference type="OrthoDB" id="1915348at2759"/>
<feature type="compositionally biased region" description="Pro residues" evidence="1">
    <location>
        <begin position="80"/>
        <end position="89"/>
    </location>
</feature>
<sequence length="475" mass="51311">MKAAAKPNPPPLPSAATSTPPSTKAASSSSSSAADPNPKRILPTAADAAHSTPSHPNPNPNGAPNPPPLLPSPHAAHLQPPQPLPPPRPLLTVAAVEAAMASIPPPPQYGLECLDRRTVALSDGTVRTYFALPLEPPPQLRQPPIFPAPHLGPPGRGPGLNRWIPPLMHAAPPPGPPQKRKREGQSNGGASGESSGHQHQQHQKPEERRTAKQVKVETSELDAKALESSFLKMVRVINENTEVKKNYRANGQISQLRCVVCNRDSMDLHALLNHSYNTRNPELRADHLGLHKAICVLMGWNYSIDPVNRKAYQTLSIADAEANRGDHILWPPTIIVENTHKSNNDGQKDVMTNKEMDGKLREMGFAGVSVKPLVGKDGAMLVTFASNLAGLKEAVRLAELLEAEGHGRAQWVDARGLTPSFVGGSNPMFVKVDEKGEPTWVLYGYLATAWDLDALDAESRQNVVIKSRKELDLSE</sequence>
<dbReference type="EnsemblPlants" id="TraesCS4B02G165300.1">
    <property type="protein sequence ID" value="TraesCS4B02G165300.1"/>
    <property type="gene ID" value="TraesCS4B02G165300"/>
</dbReference>
<dbReference type="Gramene" id="TraesJAG4B03G02311650.1">
    <property type="protein sequence ID" value="TraesJAG4B03G02311650.1"/>
    <property type="gene ID" value="TraesJAG4B03G02311650"/>
</dbReference>
<name>A0A3B6IQQ6_WHEAT</name>
<reference evidence="3" key="2">
    <citation type="submission" date="2018-10" db="UniProtKB">
        <authorList>
            <consortium name="EnsemblPlants"/>
        </authorList>
    </citation>
    <scope>IDENTIFICATION</scope>
</reference>
<dbReference type="Pfam" id="PF03468">
    <property type="entry name" value="XS"/>
    <property type="match status" value="1"/>
</dbReference>
<dbReference type="Gramene" id="TraesCAD_scaffold_013586_01G000100.1">
    <property type="protein sequence ID" value="TraesCAD_scaffold_013586_01G000100.1"/>
    <property type="gene ID" value="TraesCAD_scaffold_013586_01G000100"/>
</dbReference>
<feature type="compositionally biased region" description="Basic and acidic residues" evidence="1">
    <location>
        <begin position="203"/>
        <end position="217"/>
    </location>
</feature>
<dbReference type="Gramene" id="TraesLAC4B03G02245730.1">
    <property type="protein sequence ID" value="TraesLAC4B03G02245730.1"/>
    <property type="gene ID" value="TraesLAC4B03G02245730"/>
</dbReference>
<proteinExistence type="predicted"/>
<feature type="compositionally biased region" description="Low complexity" evidence="1">
    <location>
        <begin position="14"/>
        <end position="36"/>
    </location>
</feature>
<dbReference type="PRINTS" id="PR01217">
    <property type="entry name" value="PRICHEXTENSN"/>
</dbReference>
<evidence type="ECO:0000313" key="3">
    <source>
        <dbReference type="EnsemblPlants" id="TraesCS4B02G165300.1"/>
    </source>
</evidence>
<dbReference type="PANTHER" id="PTHR46619">
    <property type="entry name" value="RNA RECOGNITION MOTIF XS DOMAIN PROTEIN-RELATED"/>
    <property type="match status" value="1"/>
</dbReference>
<evidence type="ECO:0000259" key="2">
    <source>
        <dbReference type="Pfam" id="PF03468"/>
    </source>
</evidence>
<evidence type="ECO:0000313" key="4">
    <source>
        <dbReference type="Proteomes" id="UP000019116"/>
    </source>
</evidence>
<accession>A0A3B6IQQ6</accession>
<dbReference type="Gramene" id="TraesROB_scaffold_009570_01G000200.1">
    <property type="protein sequence ID" value="TraesROB_scaffold_009570_01G000200.1"/>
    <property type="gene ID" value="TraesROB_scaffold_009570_01G000200"/>
</dbReference>
<dbReference type="Gramene" id="TraesSYM4B03G02340640.1">
    <property type="protein sequence ID" value="TraesSYM4B03G02340640.1"/>
    <property type="gene ID" value="TraesSYM4B03G02340640"/>
</dbReference>
<dbReference type="InterPro" id="IPR038588">
    <property type="entry name" value="XS_domain_sf"/>
</dbReference>
<keyword evidence="4" id="KW-1185">Reference proteome</keyword>
<feature type="region of interest" description="Disordered" evidence="1">
    <location>
        <begin position="1"/>
        <end position="89"/>
    </location>
</feature>